<keyword evidence="3" id="KW-0560">Oxidoreductase</keyword>
<accession>A0A1H4DL45</accession>
<comment type="similarity">
    <text evidence="1">Belongs to the short-chain dehydrogenases/reductases (SDR) family.</text>
</comment>
<dbReference type="Gene3D" id="3.40.50.720">
    <property type="entry name" value="NAD(P)-binding Rossmann-like Domain"/>
    <property type="match status" value="1"/>
</dbReference>
<evidence type="ECO:0000256" key="2">
    <source>
        <dbReference type="ARBA" id="ARBA00022857"/>
    </source>
</evidence>
<dbReference type="FunFam" id="3.40.50.720:FF:000084">
    <property type="entry name" value="Short-chain dehydrogenase reductase"/>
    <property type="match status" value="1"/>
</dbReference>
<dbReference type="EMBL" id="FNQF01000012">
    <property type="protein sequence ID" value="SEA73543.1"/>
    <property type="molecule type" value="Genomic_DNA"/>
</dbReference>
<keyword evidence="5" id="KW-1185">Reference proteome</keyword>
<dbReference type="SUPFAM" id="SSF51735">
    <property type="entry name" value="NAD(P)-binding Rossmann-fold domains"/>
    <property type="match status" value="1"/>
</dbReference>
<proteinExistence type="inferred from homology"/>
<keyword evidence="2" id="KW-0521">NADP</keyword>
<reference evidence="4 5" key="1">
    <citation type="submission" date="2016-10" db="EMBL/GenBank/DDBJ databases">
        <authorList>
            <person name="de Groot N.N."/>
        </authorList>
    </citation>
    <scope>NUCLEOTIDE SEQUENCE [LARGE SCALE GENOMIC DNA]</scope>
    <source>
        <strain evidence="4 5">DSM 23581</strain>
    </source>
</reference>
<dbReference type="InterPro" id="IPR045017">
    <property type="entry name" value="DECR2-like"/>
</dbReference>
<dbReference type="InterPro" id="IPR002347">
    <property type="entry name" value="SDR_fam"/>
</dbReference>
<protein>
    <submittedName>
        <fullName evidence="4">NAD(P)-dependent dehydrogenase, short-chain alcohol dehydrogenase family</fullName>
    </submittedName>
</protein>
<dbReference type="InterPro" id="IPR036291">
    <property type="entry name" value="NAD(P)-bd_dom_sf"/>
</dbReference>
<dbReference type="GO" id="GO:0009062">
    <property type="term" value="P:fatty acid catabolic process"/>
    <property type="evidence" value="ECO:0007669"/>
    <property type="project" value="InterPro"/>
</dbReference>
<dbReference type="PRINTS" id="PR00081">
    <property type="entry name" value="GDHRDH"/>
</dbReference>
<dbReference type="AlphaFoldDB" id="A0A1H4DL45"/>
<dbReference type="Proteomes" id="UP000198820">
    <property type="component" value="Unassembled WGS sequence"/>
</dbReference>
<dbReference type="GO" id="GO:0008670">
    <property type="term" value="F:2,4-dienoyl-CoA reductase (NADPH) activity"/>
    <property type="evidence" value="ECO:0007669"/>
    <property type="project" value="InterPro"/>
</dbReference>
<organism evidence="4 5">
    <name type="scientific">Psychroflexus halocasei</name>
    <dbReference type="NCBI Taxonomy" id="908615"/>
    <lineage>
        <taxon>Bacteria</taxon>
        <taxon>Pseudomonadati</taxon>
        <taxon>Bacteroidota</taxon>
        <taxon>Flavobacteriia</taxon>
        <taxon>Flavobacteriales</taxon>
        <taxon>Flavobacteriaceae</taxon>
        <taxon>Psychroflexus</taxon>
    </lineage>
</organism>
<dbReference type="PANTHER" id="PTHR43296">
    <property type="entry name" value="PEROXISOMAL 2,4-DIENOYL-COA REDUCTASE"/>
    <property type="match status" value="1"/>
</dbReference>
<name>A0A1H4DL45_9FLAO</name>
<sequence length="293" mass="32411">MDYKAKMLRDDALKGKTILVTGGGSGLGKSMSKYFLEIGAKVIITSRNLDKLKNTAKELEKETNGTCIPLQCDVRHYDQVEKMLEEAHQRVDSIDVLLNNAAGNFISPTERLSSNAFDTIIDIVLKGSKNCTLALGKHWIEKKEENKTVLNIVTTYAYTGSAYVVPSATAKAGVLAMTRSLAVEWAKYGIRFNAIAPGPFPTKGAWDRLLPGELKDKFDLAKKVPLKRVGDHQELANLAAYLVSDFAHYLNGEVITIDGGEWLKGAGQFNLLEQIPTEMWDMLEEMIKAKKSK</sequence>
<dbReference type="CDD" id="cd05369">
    <property type="entry name" value="TER_DECR_SDR_a"/>
    <property type="match status" value="1"/>
</dbReference>
<dbReference type="STRING" id="908615.SAMN05421540_11223"/>
<gene>
    <name evidence="4" type="ORF">SAMN05421540_11223</name>
</gene>
<evidence type="ECO:0000256" key="1">
    <source>
        <dbReference type="ARBA" id="ARBA00006484"/>
    </source>
</evidence>
<dbReference type="RefSeq" id="WP_093245705.1">
    <property type="nucleotide sequence ID" value="NZ_FNQF01000012.1"/>
</dbReference>
<dbReference type="PANTHER" id="PTHR43296:SF2">
    <property type="entry name" value="PEROXISOMAL 2,4-DIENOYL-COA REDUCTASE [(3E)-ENOYL-COA-PRODUCING]"/>
    <property type="match status" value="1"/>
</dbReference>
<dbReference type="Pfam" id="PF13561">
    <property type="entry name" value="adh_short_C2"/>
    <property type="match status" value="1"/>
</dbReference>
<evidence type="ECO:0000256" key="3">
    <source>
        <dbReference type="ARBA" id="ARBA00023002"/>
    </source>
</evidence>
<evidence type="ECO:0000313" key="4">
    <source>
        <dbReference type="EMBL" id="SEA73543.1"/>
    </source>
</evidence>
<evidence type="ECO:0000313" key="5">
    <source>
        <dbReference type="Proteomes" id="UP000198820"/>
    </source>
</evidence>